<evidence type="ECO:0000313" key="1">
    <source>
        <dbReference type="EMBL" id="CUR31291.1"/>
    </source>
</evidence>
<reference evidence="2" key="1">
    <citation type="submission" date="2015-10" db="EMBL/GenBank/DDBJ databases">
        <authorList>
            <person name="Regsiter A."/>
            <person name="william w."/>
        </authorList>
    </citation>
    <scope>NUCLEOTIDE SEQUENCE [LARGE SCALE GENOMIC DNA]</scope>
</reference>
<protein>
    <submittedName>
        <fullName evidence="1">Uncharacterized protein</fullName>
    </submittedName>
</protein>
<sequence length="64" mass="7417">MSLFISKCLVKTDEFNRLIYKILVAIFLAQTYNKINKNLTSLLVGISDEFIRQTQQFSTKLLCV</sequence>
<name>A0A1J1LFD1_9CYAN</name>
<evidence type="ECO:0000313" key="2">
    <source>
        <dbReference type="Proteomes" id="UP000184315"/>
    </source>
</evidence>
<keyword evidence="2" id="KW-1185">Reference proteome</keyword>
<dbReference type="Proteomes" id="UP000184315">
    <property type="component" value="Unassembled WGS sequence"/>
</dbReference>
<dbReference type="EMBL" id="CZDF01000132">
    <property type="protein sequence ID" value="CUR31291.1"/>
    <property type="molecule type" value="Genomic_DNA"/>
</dbReference>
<accession>A0A1J1LFD1</accession>
<dbReference type="AlphaFoldDB" id="A0A1J1LFD1"/>
<dbReference type="STRING" id="671072.PL9214290882"/>
<proteinExistence type="predicted"/>
<organism evidence="1 2">
    <name type="scientific">Planktothrix tepida PCC 9214</name>
    <dbReference type="NCBI Taxonomy" id="671072"/>
    <lineage>
        <taxon>Bacteria</taxon>
        <taxon>Bacillati</taxon>
        <taxon>Cyanobacteriota</taxon>
        <taxon>Cyanophyceae</taxon>
        <taxon>Oscillatoriophycideae</taxon>
        <taxon>Oscillatoriales</taxon>
        <taxon>Microcoleaceae</taxon>
        <taxon>Planktothrix</taxon>
    </lineage>
</organism>
<gene>
    <name evidence="1" type="ORF">PL9214290882</name>
</gene>